<evidence type="ECO:0000313" key="2">
    <source>
        <dbReference type="EnsemblMetazoa" id="PPA43782.1"/>
    </source>
</evidence>
<proteinExistence type="predicted"/>
<dbReference type="EnsemblMetazoa" id="PPA43782.1">
    <property type="protein sequence ID" value="PPA43782.1"/>
    <property type="gene ID" value="WBGene00282151"/>
</dbReference>
<reference evidence="3" key="1">
    <citation type="journal article" date="2008" name="Nat. Genet.">
        <title>The Pristionchus pacificus genome provides a unique perspective on nematode lifestyle and parasitism.</title>
        <authorList>
            <person name="Dieterich C."/>
            <person name="Clifton S.W."/>
            <person name="Schuster L.N."/>
            <person name="Chinwalla A."/>
            <person name="Delehaunty K."/>
            <person name="Dinkelacker I."/>
            <person name="Fulton L."/>
            <person name="Fulton R."/>
            <person name="Godfrey J."/>
            <person name="Minx P."/>
            <person name="Mitreva M."/>
            <person name="Roeseler W."/>
            <person name="Tian H."/>
            <person name="Witte H."/>
            <person name="Yang S.P."/>
            <person name="Wilson R.K."/>
            <person name="Sommer R.J."/>
        </authorList>
    </citation>
    <scope>NUCLEOTIDE SEQUENCE [LARGE SCALE GENOMIC DNA]</scope>
    <source>
        <strain evidence="3">PS312</strain>
    </source>
</reference>
<sequence>MQERKVMETREVRRLKNKKMERDCTPSGYTSKASEGIGDTREHTARRDGPSILAEKRLRGNAKFEER</sequence>
<accession>A0A8R1Z3F9</accession>
<protein>
    <submittedName>
        <fullName evidence="2">Uncharacterized protein</fullName>
    </submittedName>
</protein>
<name>A0A2A6B734_PRIPA</name>
<keyword evidence="3" id="KW-1185">Reference proteome</keyword>
<evidence type="ECO:0000313" key="3">
    <source>
        <dbReference type="Proteomes" id="UP000005239"/>
    </source>
</evidence>
<feature type="region of interest" description="Disordered" evidence="1">
    <location>
        <begin position="14"/>
        <end position="67"/>
    </location>
</feature>
<dbReference type="AlphaFoldDB" id="A0A2A6B734"/>
<reference evidence="2" key="2">
    <citation type="submission" date="2022-06" db="UniProtKB">
        <authorList>
            <consortium name="EnsemblMetazoa"/>
        </authorList>
    </citation>
    <scope>IDENTIFICATION</scope>
    <source>
        <strain evidence="2">PS312</strain>
    </source>
</reference>
<gene>
    <name evidence="2" type="primary">WBGene00282151</name>
</gene>
<feature type="compositionally biased region" description="Basic and acidic residues" evidence="1">
    <location>
        <begin position="14"/>
        <end position="24"/>
    </location>
</feature>
<evidence type="ECO:0000256" key="1">
    <source>
        <dbReference type="SAM" id="MobiDB-lite"/>
    </source>
</evidence>
<feature type="compositionally biased region" description="Basic and acidic residues" evidence="1">
    <location>
        <begin position="38"/>
        <end position="67"/>
    </location>
</feature>
<accession>A0A2A6B734</accession>
<organism evidence="2 3">
    <name type="scientific">Pristionchus pacificus</name>
    <name type="common">Parasitic nematode worm</name>
    <dbReference type="NCBI Taxonomy" id="54126"/>
    <lineage>
        <taxon>Eukaryota</taxon>
        <taxon>Metazoa</taxon>
        <taxon>Ecdysozoa</taxon>
        <taxon>Nematoda</taxon>
        <taxon>Chromadorea</taxon>
        <taxon>Rhabditida</taxon>
        <taxon>Rhabditina</taxon>
        <taxon>Diplogasteromorpha</taxon>
        <taxon>Diplogasteroidea</taxon>
        <taxon>Neodiplogasteridae</taxon>
        <taxon>Pristionchus</taxon>
    </lineage>
</organism>
<dbReference type="Proteomes" id="UP000005239">
    <property type="component" value="Unassembled WGS sequence"/>
</dbReference>